<evidence type="ECO:0000259" key="13">
    <source>
        <dbReference type="PROSITE" id="PS50885"/>
    </source>
</evidence>
<dbReference type="PANTHER" id="PTHR45436">
    <property type="entry name" value="SENSOR HISTIDINE KINASE YKOH"/>
    <property type="match status" value="1"/>
</dbReference>
<dbReference type="InterPro" id="IPR005467">
    <property type="entry name" value="His_kinase_dom"/>
</dbReference>
<dbReference type="PANTHER" id="PTHR45436:SF16">
    <property type="entry name" value="HISTIDINE KINASE"/>
    <property type="match status" value="1"/>
</dbReference>
<evidence type="ECO:0000256" key="7">
    <source>
        <dbReference type="ARBA" id="ARBA00022777"/>
    </source>
</evidence>
<dbReference type="EMBL" id="JBHSBU010000001">
    <property type="protein sequence ID" value="MFC4158896.1"/>
    <property type="molecule type" value="Genomic_DNA"/>
</dbReference>
<dbReference type="PROSITE" id="PS50109">
    <property type="entry name" value="HIS_KIN"/>
    <property type="match status" value="1"/>
</dbReference>
<organism evidence="14 15">
    <name type="scientific">Chitinimonas lacunae</name>
    <dbReference type="NCBI Taxonomy" id="1963018"/>
    <lineage>
        <taxon>Bacteria</taxon>
        <taxon>Pseudomonadati</taxon>
        <taxon>Pseudomonadota</taxon>
        <taxon>Betaproteobacteria</taxon>
        <taxon>Neisseriales</taxon>
        <taxon>Chitinibacteraceae</taxon>
        <taxon>Chitinimonas</taxon>
    </lineage>
</organism>
<dbReference type="CDD" id="cd00082">
    <property type="entry name" value="HisKA"/>
    <property type="match status" value="1"/>
</dbReference>
<protein>
    <recommendedName>
        <fullName evidence="3">histidine kinase</fullName>
        <ecNumber evidence="3">2.7.13.3</ecNumber>
    </recommendedName>
</protein>
<comment type="catalytic activity">
    <reaction evidence="1">
        <text>ATP + protein L-histidine = ADP + protein N-phospho-L-histidine.</text>
        <dbReference type="EC" id="2.7.13.3"/>
    </reaction>
</comment>
<dbReference type="SMART" id="SM00388">
    <property type="entry name" value="HisKA"/>
    <property type="match status" value="1"/>
</dbReference>
<evidence type="ECO:0000313" key="15">
    <source>
        <dbReference type="Proteomes" id="UP001595791"/>
    </source>
</evidence>
<dbReference type="Gene3D" id="3.30.565.10">
    <property type="entry name" value="Histidine kinase-like ATPase, C-terminal domain"/>
    <property type="match status" value="1"/>
</dbReference>
<gene>
    <name evidence="14" type="ORF">ACFOW7_05910</name>
</gene>
<evidence type="ECO:0000256" key="3">
    <source>
        <dbReference type="ARBA" id="ARBA00012438"/>
    </source>
</evidence>
<dbReference type="SUPFAM" id="SSF47384">
    <property type="entry name" value="Homodimeric domain of signal transducing histidine kinase"/>
    <property type="match status" value="1"/>
</dbReference>
<dbReference type="InterPro" id="IPR003660">
    <property type="entry name" value="HAMP_dom"/>
</dbReference>
<dbReference type="PROSITE" id="PS50885">
    <property type="entry name" value="HAMP"/>
    <property type="match status" value="1"/>
</dbReference>
<dbReference type="Gene3D" id="1.10.287.130">
    <property type="match status" value="1"/>
</dbReference>
<proteinExistence type="predicted"/>
<evidence type="ECO:0000256" key="8">
    <source>
        <dbReference type="ARBA" id="ARBA00022989"/>
    </source>
</evidence>
<dbReference type="Gene3D" id="6.10.340.10">
    <property type="match status" value="1"/>
</dbReference>
<feature type="transmembrane region" description="Helical" evidence="11">
    <location>
        <begin position="12"/>
        <end position="32"/>
    </location>
</feature>
<keyword evidence="7 14" id="KW-0418">Kinase</keyword>
<dbReference type="PRINTS" id="PR00344">
    <property type="entry name" value="BCTRLSENSOR"/>
</dbReference>
<evidence type="ECO:0000313" key="14">
    <source>
        <dbReference type="EMBL" id="MFC4158896.1"/>
    </source>
</evidence>
<keyword evidence="6 11" id="KW-0812">Transmembrane</keyword>
<dbReference type="Pfam" id="PF00672">
    <property type="entry name" value="HAMP"/>
    <property type="match status" value="1"/>
</dbReference>
<comment type="caution">
    <text evidence="14">The sequence shown here is derived from an EMBL/GenBank/DDBJ whole genome shotgun (WGS) entry which is preliminary data.</text>
</comment>
<evidence type="ECO:0000256" key="5">
    <source>
        <dbReference type="ARBA" id="ARBA00022679"/>
    </source>
</evidence>
<keyword evidence="8 11" id="KW-1133">Transmembrane helix</keyword>
<dbReference type="Proteomes" id="UP001595791">
    <property type="component" value="Unassembled WGS sequence"/>
</dbReference>
<evidence type="ECO:0000256" key="1">
    <source>
        <dbReference type="ARBA" id="ARBA00000085"/>
    </source>
</evidence>
<feature type="domain" description="Histidine kinase" evidence="12">
    <location>
        <begin position="212"/>
        <end position="412"/>
    </location>
</feature>
<evidence type="ECO:0000256" key="4">
    <source>
        <dbReference type="ARBA" id="ARBA00022553"/>
    </source>
</evidence>
<feature type="transmembrane region" description="Helical" evidence="11">
    <location>
        <begin position="130"/>
        <end position="150"/>
    </location>
</feature>
<reference evidence="15" key="1">
    <citation type="journal article" date="2019" name="Int. J. Syst. Evol. Microbiol.">
        <title>The Global Catalogue of Microorganisms (GCM) 10K type strain sequencing project: providing services to taxonomists for standard genome sequencing and annotation.</title>
        <authorList>
            <consortium name="The Broad Institute Genomics Platform"/>
            <consortium name="The Broad Institute Genome Sequencing Center for Infectious Disease"/>
            <person name="Wu L."/>
            <person name="Ma J."/>
        </authorList>
    </citation>
    <scope>NUCLEOTIDE SEQUENCE [LARGE SCALE GENOMIC DNA]</scope>
    <source>
        <strain evidence="15">LMG 29894</strain>
    </source>
</reference>
<dbReference type="InterPro" id="IPR003594">
    <property type="entry name" value="HATPase_dom"/>
</dbReference>
<dbReference type="InterPro" id="IPR036097">
    <property type="entry name" value="HisK_dim/P_sf"/>
</dbReference>
<dbReference type="InterPro" id="IPR050428">
    <property type="entry name" value="TCS_sensor_his_kinase"/>
</dbReference>
<evidence type="ECO:0000256" key="10">
    <source>
        <dbReference type="ARBA" id="ARBA00023136"/>
    </source>
</evidence>
<dbReference type="GO" id="GO:0016301">
    <property type="term" value="F:kinase activity"/>
    <property type="evidence" value="ECO:0007669"/>
    <property type="project" value="UniProtKB-KW"/>
</dbReference>
<evidence type="ECO:0000256" key="6">
    <source>
        <dbReference type="ARBA" id="ARBA00022692"/>
    </source>
</evidence>
<keyword evidence="10 11" id="KW-0472">Membrane</keyword>
<keyword evidence="15" id="KW-1185">Reference proteome</keyword>
<evidence type="ECO:0000256" key="11">
    <source>
        <dbReference type="SAM" id="Phobius"/>
    </source>
</evidence>
<dbReference type="SMART" id="SM00304">
    <property type="entry name" value="HAMP"/>
    <property type="match status" value="1"/>
</dbReference>
<dbReference type="InterPro" id="IPR003661">
    <property type="entry name" value="HisK_dim/P_dom"/>
</dbReference>
<evidence type="ECO:0000259" key="12">
    <source>
        <dbReference type="PROSITE" id="PS50109"/>
    </source>
</evidence>
<dbReference type="InterPro" id="IPR004358">
    <property type="entry name" value="Sig_transdc_His_kin-like_C"/>
</dbReference>
<feature type="domain" description="HAMP" evidence="13">
    <location>
        <begin position="151"/>
        <end position="204"/>
    </location>
</feature>
<dbReference type="SMART" id="SM00387">
    <property type="entry name" value="HATPase_c"/>
    <property type="match status" value="1"/>
</dbReference>
<sequence length="412" mass="45407">MKRPHRLGRRFALAGAVFALLLCALHGLYLFMASYTVEDALFRRRLEDEARHLASGGLSPRLPSVRHYRNAAALPPELARILVADPAREEFAGQGDRHYHALRLPQGGWLVSEVSSELVVRTQRGPMLRFLLYSSLTILLLTLLPGGWWISHQLRPLDRLAAQVKRLRPEALPARLDEGYPNNEIGVLAQGLAQSLQRIRGFIERETRFTRDVSHELRTPLTVIRHAAELLQRQPLDANGRAQLQRLQESAAQAELTVATLLALAREERLPPQPVDLAALAETVVLRHAHLLSNKPVEVEVSLLPGWTVSAPAGALDILLGNLIYNAFLYTAAGQVVIDRVDDALRVRDSGPGIPPEVLARLGEEGAKGPDSPGLGIGLALVQRLCERFGWTLKVHSNGHGSLIEVRFAMAS</sequence>
<keyword evidence="9" id="KW-0902">Two-component regulatory system</keyword>
<dbReference type="Pfam" id="PF02518">
    <property type="entry name" value="HATPase_c"/>
    <property type="match status" value="1"/>
</dbReference>
<name>A0ABV8MPY3_9NEIS</name>
<dbReference type="Pfam" id="PF00512">
    <property type="entry name" value="HisKA"/>
    <property type="match status" value="1"/>
</dbReference>
<dbReference type="RefSeq" id="WP_378162064.1">
    <property type="nucleotide sequence ID" value="NZ_JBHSBU010000001.1"/>
</dbReference>
<comment type="subcellular location">
    <subcellularLocation>
        <location evidence="2">Membrane</location>
    </subcellularLocation>
</comment>
<keyword evidence="5" id="KW-0808">Transferase</keyword>
<evidence type="ECO:0000256" key="9">
    <source>
        <dbReference type="ARBA" id="ARBA00023012"/>
    </source>
</evidence>
<evidence type="ECO:0000256" key="2">
    <source>
        <dbReference type="ARBA" id="ARBA00004370"/>
    </source>
</evidence>
<dbReference type="EC" id="2.7.13.3" evidence="3"/>
<dbReference type="SUPFAM" id="SSF55874">
    <property type="entry name" value="ATPase domain of HSP90 chaperone/DNA topoisomerase II/histidine kinase"/>
    <property type="match status" value="1"/>
</dbReference>
<accession>A0ABV8MPY3</accession>
<keyword evidence="4" id="KW-0597">Phosphoprotein</keyword>
<dbReference type="InterPro" id="IPR036890">
    <property type="entry name" value="HATPase_C_sf"/>
</dbReference>